<dbReference type="AlphaFoldDB" id="A0A5B7HE05"/>
<sequence length="83" mass="9060">MQSLLNSLLSHFLTSGHTFHKQSLTHTTQPGHSHPSSYLVRSMVDLSAIASKPGPMGCTSLRVSRKYLHGTTVLLEEGDQVSE</sequence>
<keyword evidence="2" id="KW-1185">Reference proteome</keyword>
<dbReference type="EMBL" id="VSRR010027506">
    <property type="protein sequence ID" value="MPC68226.1"/>
    <property type="molecule type" value="Genomic_DNA"/>
</dbReference>
<evidence type="ECO:0000313" key="1">
    <source>
        <dbReference type="EMBL" id="MPC68226.1"/>
    </source>
</evidence>
<dbReference type="Proteomes" id="UP000324222">
    <property type="component" value="Unassembled WGS sequence"/>
</dbReference>
<comment type="caution">
    <text evidence="1">The sequence shown here is derived from an EMBL/GenBank/DDBJ whole genome shotgun (WGS) entry which is preliminary data.</text>
</comment>
<proteinExistence type="predicted"/>
<accession>A0A5B7HE05</accession>
<evidence type="ECO:0000313" key="2">
    <source>
        <dbReference type="Proteomes" id="UP000324222"/>
    </source>
</evidence>
<name>A0A5B7HE05_PORTR</name>
<gene>
    <name evidence="1" type="ORF">E2C01_062424</name>
</gene>
<protein>
    <submittedName>
        <fullName evidence="1">Uncharacterized protein</fullName>
    </submittedName>
</protein>
<reference evidence="1 2" key="1">
    <citation type="submission" date="2019-05" db="EMBL/GenBank/DDBJ databases">
        <title>Another draft genome of Portunus trituberculatus and its Hox gene families provides insights of decapod evolution.</title>
        <authorList>
            <person name="Jeong J.-H."/>
            <person name="Song I."/>
            <person name="Kim S."/>
            <person name="Choi T."/>
            <person name="Kim D."/>
            <person name="Ryu S."/>
            <person name="Kim W."/>
        </authorList>
    </citation>
    <scope>NUCLEOTIDE SEQUENCE [LARGE SCALE GENOMIC DNA]</scope>
    <source>
        <tissue evidence="1">Muscle</tissue>
    </source>
</reference>
<organism evidence="1 2">
    <name type="scientific">Portunus trituberculatus</name>
    <name type="common">Swimming crab</name>
    <name type="synonym">Neptunus trituberculatus</name>
    <dbReference type="NCBI Taxonomy" id="210409"/>
    <lineage>
        <taxon>Eukaryota</taxon>
        <taxon>Metazoa</taxon>
        <taxon>Ecdysozoa</taxon>
        <taxon>Arthropoda</taxon>
        <taxon>Crustacea</taxon>
        <taxon>Multicrustacea</taxon>
        <taxon>Malacostraca</taxon>
        <taxon>Eumalacostraca</taxon>
        <taxon>Eucarida</taxon>
        <taxon>Decapoda</taxon>
        <taxon>Pleocyemata</taxon>
        <taxon>Brachyura</taxon>
        <taxon>Eubrachyura</taxon>
        <taxon>Portunoidea</taxon>
        <taxon>Portunidae</taxon>
        <taxon>Portuninae</taxon>
        <taxon>Portunus</taxon>
    </lineage>
</organism>